<dbReference type="PANTHER" id="PTHR43105:SF13">
    <property type="entry name" value="NADH-UBIQUINONE OXIDOREDUCTASE 75 KDA SUBUNIT, MITOCHONDRIAL"/>
    <property type="match status" value="1"/>
</dbReference>
<dbReference type="GO" id="GO:0016020">
    <property type="term" value="C:membrane"/>
    <property type="evidence" value="ECO:0007669"/>
    <property type="project" value="InterPro"/>
</dbReference>
<dbReference type="SUPFAM" id="SSF54862">
    <property type="entry name" value="4Fe-4S ferredoxins"/>
    <property type="match status" value="1"/>
</dbReference>
<keyword evidence="5" id="KW-1278">Translocase</keyword>
<feature type="domain" description="4Fe-4S His(Cys)3-ligated-type" evidence="11">
    <location>
        <begin position="102"/>
        <end position="141"/>
    </location>
</feature>
<dbReference type="PROSITE" id="PS00643">
    <property type="entry name" value="COMPLEX1_75K_3"/>
    <property type="match status" value="1"/>
</dbReference>
<evidence type="ECO:0000256" key="1">
    <source>
        <dbReference type="ARBA" id="ARBA00001966"/>
    </source>
</evidence>
<organism evidence="12 13">
    <name type="scientific">Cyclonatronum proteinivorum</name>
    <dbReference type="NCBI Taxonomy" id="1457365"/>
    <lineage>
        <taxon>Bacteria</taxon>
        <taxon>Pseudomonadati</taxon>
        <taxon>Balneolota</taxon>
        <taxon>Balneolia</taxon>
        <taxon>Balneolales</taxon>
        <taxon>Cyclonatronaceae</taxon>
        <taxon>Cyclonatronum</taxon>
    </lineage>
</organism>
<dbReference type="GO" id="GO:0046872">
    <property type="term" value="F:metal ion binding"/>
    <property type="evidence" value="ECO:0007669"/>
    <property type="project" value="UniProtKB-KW"/>
</dbReference>
<feature type="domain" description="4Fe-4S Mo/W bis-MGD-type" evidence="10">
    <location>
        <begin position="240"/>
        <end position="296"/>
    </location>
</feature>
<evidence type="ECO:0000256" key="9">
    <source>
        <dbReference type="ARBA" id="ARBA00034078"/>
    </source>
</evidence>
<dbReference type="InterPro" id="IPR001041">
    <property type="entry name" value="2Fe-2S_ferredoxin-type"/>
</dbReference>
<evidence type="ECO:0000256" key="7">
    <source>
        <dbReference type="ARBA" id="ARBA00023014"/>
    </source>
</evidence>
<dbReference type="Gene3D" id="3.40.50.740">
    <property type="match status" value="1"/>
</dbReference>
<name>A0A345UKX9_9BACT</name>
<dbReference type="PANTHER" id="PTHR43105">
    <property type="entry name" value="RESPIRATORY NITRATE REDUCTASE"/>
    <property type="match status" value="1"/>
</dbReference>
<dbReference type="SUPFAM" id="SSF53706">
    <property type="entry name" value="Formate dehydrogenase/DMSO reductase, domains 1-3"/>
    <property type="match status" value="1"/>
</dbReference>
<dbReference type="RefSeq" id="WP_114984358.1">
    <property type="nucleotide sequence ID" value="NZ_CP027806.1"/>
</dbReference>
<dbReference type="InterPro" id="IPR050123">
    <property type="entry name" value="Prok_molybdopt-oxidoreductase"/>
</dbReference>
<dbReference type="Proteomes" id="UP000254808">
    <property type="component" value="Chromosome"/>
</dbReference>
<sequence>MPEIFIDNVRYEFEGKPLVLQFMLDNGMDHPFFCYHPSLSVPANCRQCYVEAGTPVWNRETNDYELDEKGERVIRFFPKLMTACSLEASDGMVIKTQRTSELVKRAHKDTLEFILVNHPLDCPICDQAGECPLQIQTYKYGPEGSRFEHKKVHKPKRIKLGPRVILDAERCINCTRCVRFTEEISKTHQLTIISRGDKNYPAVAPGTEFDDPYSLNTVDICPVGALTSADFRFKARVWEMNQTPGVDVTNGTGCNIDVWTRDNLVLRITPRFNAEVNDHWMPDFGREDIRRMNENRISKPEMTIEGDRIKSSWQNAELTLWEKLKAFKAEEILFVGSAFSSVEDNFVLQKHAARLDIKNVYFSPFIKVGSGDGFLIDDDQYPNTQGCRLLGLEELSGPALKDKVTASSVKLIVMLEDDIVGRGIVSASDLDGKFVVYMGSNNNETSKAASLVVPIANSVEQSCSYVNVKGRIQRTTAAKETIYTNRKLDLEMSVGRLDRYGTKFDNWVSDRNRIDCIPAWEFLERVAAQDKANFGYTSTRAIMTEIASVNEHFSGVDYNRMDEEPGIQLISDEKVKTA</sequence>
<dbReference type="SMART" id="SM00929">
    <property type="entry name" value="NADH-G_4Fe-4S_3"/>
    <property type="match status" value="1"/>
</dbReference>
<evidence type="ECO:0000256" key="5">
    <source>
        <dbReference type="ARBA" id="ARBA00022967"/>
    </source>
</evidence>
<dbReference type="GO" id="GO:0051539">
    <property type="term" value="F:4 iron, 4 sulfur cluster binding"/>
    <property type="evidence" value="ECO:0007669"/>
    <property type="project" value="UniProtKB-KW"/>
</dbReference>
<evidence type="ECO:0000256" key="8">
    <source>
        <dbReference type="ARBA" id="ARBA00023027"/>
    </source>
</evidence>
<dbReference type="GO" id="GO:0042773">
    <property type="term" value="P:ATP synthesis coupled electron transport"/>
    <property type="evidence" value="ECO:0007669"/>
    <property type="project" value="InterPro"/>
</dbReference>
<dbReference type="Gene3D" id="3.10.20.740">
    <property type="match status" value="1"/>
</dbReference>
<dbReference type="Pfam" id="PF10588">
    <property type="entry name" value="NADH-G_4Fe-4S_3"/>
    <property type="match status" value="1"/>
</dbReference>
<evidence type="ECO:0000256" key="6">
    <source>
        <dbReference type="ARBA" id="ARBA00023004"/>
    </source>
</evidence>
<evidence type="ECO:0000256" key="2">
    <source>
        <dbReference type="ARBA" id="ARBA00005404"/>
    </source>
</evidence>
<dbReference type="GO" id="GO:0048038">
    <property type="term" value="F:quinone binding"/>
    <property type="evidence" value="ECO:0007669"/>
    <property type="project" value="UniProtKB-KW"/>
</dbReference>
<keyword evidence="4" id="KW-0479">Metal-binding</keyword>
<dbReference type="InterPro" id="IPR036010">
    <property type="entry name" value="2Fe-2S_ferredoxin-like_sf"/>
</dbReference>
<dbReference type="Pfam" id="PF22151">
    <property type="entry name" value="Fer4_NDSU1"/>
    <property type="match status" value="1"/>
</dbReference>
<comment type="cofactor">
    <cofactor evidence="9">
        <name>[2Fe-2S] cluster</name>
        <dbReference type="ChEBI" id="CHEBI:190135"/>
    </cofactor>
</comment>
<dbReference type="PROSITE" id="PS00641">
    <property type="entry name" value="COMPLEX1_75K_1"/>
    <property type="match status" value="1"/>
</dbReference>
<keyword evidence="3" id="KW-0004">4Fe-4S</keyword>
<evidence type="ECO:0000313" key="12">
    <source>
        <dbReference type="EMBL" id="AXJ01131.1"/>
    </source>
</evidence>
<protein>
    <submittedName>
        <fullName evidence="12">NADH-quinone oxidoreductase subunit G</fullName>
    </submittedName>
</protein>
<dbReference type="PROSITE" id="PS51669">
    <property type="entry name" value="4FE4S_MOW_BIS_MGD"/>
    <property type="match status" value="1"/>
</dbReference>
<reference evidence="12 13" key="1">
    <citation type="submission" date="2018-03" db="EMBL/GenBank/DDBJ databases">
        <title>Phenotypic and genomic properties of Cyclonatronum proteinivorum gen. nov., sp. nov., a haloalkaliphilic bacteroidete from soda lakes possessing Na+-translocating rhodopsin.</title>
        <authorList>
            <person name="Toshchakov S.V."/>
            <person name="Korzhenkov A."/>
            <person name="Samarov N.I."/>
            <person name="Kublanov I.V."/>
            <person name="Muntyan M.S."/>
            <person name="Sorokin D.Y."/>
        </authorList>
    </citation>
    <scope>NUCLEOTIDE SEQUENCE [LARGE SCALE GENOMIC DNA]</scope>
    <source>
        <strain evidence="12 13">Omega</strain>
    </source>
</reference>
<dbReference type="EMBL" id="CP027806">
    <property type="protein sequence ID" value="AXJ01131.1"/>
    <property type="molecule type" value="Genomic_DNA"/>
</dbReference>
<dbReference type="GO" id="GO:0016491">
    <property type="term" value="F:oxidoreductase activity"/>
    <property type="evidence" value="ECO:0007669"/>
    <property type="project" value="InterPro"/>
</dbReference>
<dbReference type="CDD" id="cd00207">
    <property type="entry name" value="fer2"/>
    <property type="match status" value="1"/>
</dbReference>
<accession>A0A345UKX9</accession>
<dbReference type="OrthoDB" id="9805142at2"/>
<keyword evidence="13" id="KW-1185">Reference proteome</keyword>
<dbReference type="AlphaFoldDB" id="A0A345UKX9"/>
<keyword evidence="6" id="KW-0408">Iron</keyword>
<dbReference type="InterPro" id="IPR000283">
    <property type="entry name" value="NADH_UbQ_OxRdtase_75kDa_su_CS"/>
</dbReference>
<gene>
    <name evidence="12" type="ORF">CYPRO_1881</name>
</gene>
<dbReference type="Gene3D" id="3.30.70.20">
    <property type="match status" value="1"/>
</dbReference>
<dbReference type="GO" id="GO:0051537">
    <property type="term" value="F:2 iron, 2 sulfur cluster binding"/>
    <property type="evidence" value="ECO:0007669"/>
    <property type="project" value="UniProtKB-KW"/>
</dbReference>
<evidence type="ECO:0000259" key="11">
    <source>
        <dbReference type="PROSITE" id="PS51839"/>
    </source>
</evidence>
<dbReference type="InterPro" id="IPR006963">
    <property type="entry name" value="Mopterin_OxRdtase_4Fe-4S_dom"/>
</dbReference>
<dbReference type="Pfam" id="PF22117">
    <property type="entry name" value="Fer4_Nqo3"/>
    <property type="match status" value="1"/>
</dbReference>
<comment type="similarity">
    <text evidence="2">Belongs to the complex I 75 kDa subunit family.</text>
</comment>
<dbReference type="GO" id="GO:0008137">
    <property type="term" value="F:NADH dehydrogenase (ubiquinone) activity"/>
    <property type="evidence" value="ECO:0007669"/>
    <property type="project" value="InterPro"/>
</dbReference>
<comment type="cofactor">
    <cofactor evidence="1">
        <name>[4Fe-4S] cluster</name>
        <dbReference type="ChEBI" id="CHEBI:49883"/>
    </cofactor>
</comment>
<evidence type="ECO:0000256" key="3">
    <source>
        <dbReference type="ARBA" id="ARBA00022485"/>
    </source>
</evidence>
<dbReference type="InterPro" id="IPR054351">
    <property type="entry name" value="NADH_UbQ_OxRdtase_ferredoxin"/>
</dbReference>
<evidence type="ECO:0000256" key="4">
    <source>
        <dbReference type="ARBA" id="ARBA00022723"/>
    </source>
</evidence>
<proteinExistence type="inferred from homology"/>
<dbReference type="PROSITE" id="PS51839">
    <property type="entry name" value="4FE4S_HC3"/>
    <property type="match status" value="1"/>
</dbReference>
<evidence type="ECO:0000313" key="13">
    <source>
        <dbReference type="Proteomes" id="UP000254808"/>
    </source>
</evidence>
<dbReference type="InterPro" id="IPR019574">
    <property type="entry name" value="NADH_UbQ_OxRdtase_Gsu_4Fe4S-bd"/>
</dbReference>
<dbReference type="SUPFAM" id="SSF54292">
    <property type="entry name" value="2Fe-2S ferredoxin-like"/>
    <property type="match status" value="1"/>
</dbReference>
<keyword evidence="8" id="KW-0520">NAD</keyword>
<dbReference type="Pfam" id="PF13510">
    <property type="entry name" value="Fer2_4"/>
    <property type="match status" value="1"/>
</dbReference>
<keyword evidence="7" id="KW-0411">Iron-sulfur</keyword>
<evidence type="ECO:0000259" key="10">
    <source>
        <dbReference type="PROSITE" id="PS51669"/>
    </source>
</evidence>
<dbReference type="KEGG" id="cprv:CYPRO_1881"/>